<dbReference type="Proteomes" id="UP000683139">
    <property type="component" value="Unassembled WGS sequence"/>
</dbReference>
<evidence type="ECO:0000259" key="1">
    <source>
        <dbReference type="Pfam" id="PF09940"/>
    </source>
</evidence>
<dbReference type="PIRSF" id="PIRSF015244">
    <property type="entry name" value="UCP015244"/>
    <property type="match status" value="1"/>
</dbReference>
<dbReference type="Gene3D" id="3.40.630.10">
    <property type="entry name" value="Zn peptidases"/>
    <property type="match status" value="1"/>
</dbReference>
<dbReference type="Pfam" id="PF09940">
    <property type="entry name" value="DUF2172"/>
    <property type="match status" value="1"/>
</dbReference>
<evidence type="ECO:0000259" key="3">
    <source>
        <dbReference type="Pfam" id="PF16254"/>
    </source>
</evidence>
<sequence length="441" mass="50784">MNEREQMNTLFDRLFPLLRSITGEGLRETLSILSEHVPLEIEEVASGTKVFDWTIPKEWVLREAWIKNEAGQDIVNVKQSNLHILNYSEPVDKIVDLEELKQHVYTIPHLPHAIPYVTSYYKERWGFCMSHEQLSSLSEGSYHVYIDSEKIDGGLNYGQAVLPGRSEKEVLISTYVCHPSLANNELSGPIVAAFLYNRIKKWKDREFTYRFVFHPETIGSIAYLAKNGEHLRQHVYSGCVLTCLGGKDKPLNYKMARSTQAPLNRLLDYLVVHEKRGYTIRAFSPLNGSDERQFCSPGFNLPVGQFSRMVYGQYQGYHNSLDTKEAMTIEALQQSVDEIEEILKLQELDGKYINLKPFGEPMLSQYELYPDINSPTSWKESNSRVIDNRQMLNQILMTLNYGDGEHYLTDIAKKLNYPLQDYELSTRKLIEVGLLQGPIRD</sequence>
<dbReference type="InterPro" id="IPR032589">
    <property type="entry name" value="DUF4910"/>
</dbReference>
<dbReference type="AlphaFoldDB" id="A0A920D1P0"/>
<protein>
    <submittedName>
        <fullName evidence="4">Aminopeptidase</fullName>
    </submittedName>
</protein>
<dbReference type="Gene3D" id="1.10.10.10">
    <property type="entry name" value="Winged helix-like DNA-binding domain superfamily/Winged helix DNA-binding domain"/>
    <property type="match status" value="1"/>
</dbReference>
<dbReference type="InterPro" id="IPR036388">
    <property type="entry name" value="WH-like_DNA-bd_sf"/>
</dbReference>
<dbReference type="Gene3D" id="3.50.30.90">
    <property type="match status" value="1"/>
</dbReference>
<name>A0A920D1P0_9BACL</name>
<dbReference type="GO" id="GO:0004177">
    <property type="term" value="F:aminopeptidase activity"/>
    <property type="evidence" value="ECO:0007669"/>
    <property type="project" value="UniProtKB-KW"/>
</dbReference>
<keyword evidence="4" id="KW-0378">Hydrolase</keyword>
<evidence type="ECO:0000259" key="2">
    <source>
        <dbReference type="Pfam" id="PF16221"/>
    </source>
</evidence>
<reference evidence="4" key="1">
    <citation type="submission" date="2021-03" db="EMBL/GenBank/DDBJ databases">
        <title>Antimicrobial resistance genes in bacteria isolated from Japanese honey, and their potential for conferring macrolide and lincosamide resistance in the American foulbrood pathogen Paenibacillus larvae.</title>
        <authorList>
            <person name="Okamoto M."/>
            <person name="Kumagai M."/>
            <person name="Kanamori H."/>
            <person name="Takamatsu D."/>
        </authorList>
    </citation>
    <scope>NUCLEOTIDE SEQUENCE</scope>
    <source>
        <strain evidence="4">J40TS1</strain>
    </source>
</reference>
<dbReference type="InterPro" id="IPR032610">
    <property type="entry name" value="DUF2172"/>
</dbReference>
<dbReference type="RefSeq" id="WP_213519774.1">
    <property type="nucleotide sequence ID" value="NZ_BOSE01000012.1"/>
</dbReference>
<dbReference type="EMBL" id="BOSE01000012">
    <property type="protein sequence ID" value="GIP19119.1"/>
    <property type="molecule type" value="Genomic_DNA"/>
</dbReference>
<keyword evidence="5" id="KW-1185">Reference proteome</keyword>
<dbReference type="InterPro" id="IPR012353">
    <property type="entry name" value="UCP015244"/>
</dbReference>
<comment type="caution">
    <text evidence="4">The sequence shown here is derived from an EMBL/GenBank/DDBJ whole genome shotgun (WGS) entry which is preliminary data.</text>
</comment>
<accession>A0A920D1P0</accession>
<dbReference type="SUPFAM" id="SSF53187">
    <property type="entry name" value="Zn-dependent exopeptidases"/>
    <property type="match status" value="1"/>
</dbReference>
<dbReference type="InterPro" id="IPR032622">
    <property type="entry name" value="UCP01524_HTH"/>
</dbReference>
<gene>
    <name evidence="4" type="ORF">J40TS1_47610</name>
</gene>
<dbReference type="Pfam" id="PF16254">
    <property type="entry name" value="DUF4910"/>
    <property type="match status" value="1"/>
</dbReference>
<dbReference type="Pfam" id="PF16221">
    <property type="entry name" value="HTH_47"/>
    <property type="match status" value="1"/>
</dbReference>
<proteinExistence type="predicted"/>
<evidence type="ECO:0000313" key="5">
    <source>
        <dbReference type="Proteomes" id="UP000683139"/>
    </source>
</evidence>
<evidence type="ECO:0000313" key="4">
    <source>
        <dbReference type="EMBL" id="GIP19119.1"/>
    </source>
</evidence>
<feature type="domain" description="DUF2172" evidence="1">
    <location>
        <begin position="58"/>
        <end position="149"/>
    </location>
</feature>
<keyword evidence="4" id="KW-0031">Aminopeptidase</keyword>
<organism evidence="4 5">
    <name type="scientific">Paenibacillus montaniterrae</name>
    <dbReference type="NCBI Taxonomy" id="429341"/>
    <lineage>
        <taxon>Bacteria</taxon>
        <taxon>Bacillati</taxon>
        <taxon>Bacillota</taxon>
        <taxon>Bacilli</taxon>
        <taxon>Bacillales</taxon>
        <taxon>Paenibacillaceae</taxon>
        <taxon>Paenibacillus</taxon>
    </lineage>
</organism>
<feature type="domain" description="DUF4910" evidence="3">
    <location>
        <begin position="10"/>
        <end position="347"/>
    </location>
</feature>
<keyword evidence="4" id="KW-0645">Protease</keyword>
<feature type="domain" description="UCP01524 winged helix-turn-helix" evidence="2">
    <location>
        <begin position="352"/>
        <end position="436"/>
    </location>
</feature>